<dbReference type="EMBL" id="BAABME010004825">
    <property type="protein sequence ID" value="GAA0163696.1"/>
    <property type="molecule type" value="Genomic_DNA"/>
</dbReference>
<evidence type="ECO:0000313" key="3">
    <source>
        <dbReference type="Proteomes" id="UP001454036"/>
    </source>
</evidence>
<name>A0AAV3QKA9_LITER</name>
<organism evidence="2 3">
    <name type="scientific">Lithospermum erythrorhizon</name>
    <name type="common">Purple gromwell</name>
    <name type="synonym">Lithospermum officinale var. erythrorhizon</name>
    <dbReference type="NCBI Taxonomy" id="34254"/>
    <lineage>
        <taxon>Eukaryota</taxon>
        <taxon>Viridiplantae</taxon>
        <taxon>Streptophyta</taxon>
        <taxon>Embryophyta</taxon>
        <taxon>Tracheophyta</taxon>
        <taxon>Spermatophyta</taxon>
        <taxon>Magnoliopsida</taxon>
        <taxon>eudicotyledons</taxon>
        <taxon>Gunneridae</taxon>
        <taxon>Pentapetalae</taxon>
        <taxon>asterids</taxon>
        <taxon>lamiids</taxon>
        <taxon>Boraginales</taxon>
        <taxon>Boraginaceae</taxon>
        <taxon>Boraginoideae</taxon>
        <taxon>Lithospermeae</taxon>
        <taxon>Lithospermum</taxon>
    </lineage>
</organism>
<dbReference type="InterPro" id="IPR054722">
    <property type="entry name" value="PolX-like_BBD"/>
</dbReference>
<dbReference type="Pfam" id="PF22936">
    <property type="entry name" value="Pol_BBD"/>
    <property type="match status" value="1"/>
</dbReference>
<dbReference type="AlphaFoldDB" id="A0AAV3QKA9"/>
<feature type="domain" description="Retrovirus-related Pol polyprotein from transposon TNT 1-94-like beta-barrel" evidence="1">
    <location>
        <begin position="25"/>
        <end position="98"/>
    </location>
</feature>
<accession>A0AAV3QKA9</accession>
<reference evidence="2 3" key="1">
    <citation type="submission" date="2024-01" db="EMBL/GenBank/DDBJ databases">
        <title>The complete chloroplast genome sequence of Lithospermum erythrorhizon: insights into the phylogenetic relationship among Boraginaceae species and the maternal lineages of purple gromwells.</title>
        <authorList>
            <person name="Okada T."/>
            <person name="Watanabe K."/>
        </authorList>
    </citation>
    <scope>NUCLEOTIDE SEQUENCE [LARGE SCALE GENOMIC DNA]</scope>
</reference>
<evidence type="ECO:0000259" key="1">
    <source>
        <dbReference type="Pfam" id="PF22936"/>
    </source>
</evidence>
<comment type="caution">
    <text evidence="2">The sequence shown here is derived from an EMBL/GenBank/DDBJ whole genome shotgun (WGS) entry which is preliminary data.</text>
</comment>
<protein>
    <recommendedName>
        <fullName evidence="1">Retrovirus-related Pol polyprotein from transposon TNT 1-94-like beta-barrel domain-containing protein</fullName>
    </recommendedName>
</protein>
<evidence type="ECO:0000313" key="2">
    <source>
        <dbReference type="EMBL" id="GAA0163696.1"/>
    </source>
</evidence>
<keyword evidence="3" id="KW-1185">Reference proteome</keyword>
<sequence length="147" mass="15958">MNLLGNSDTPSVFDRLIGKPTSCSWIFDTGATVHATGTLGFLVDQFDVVVCPLTLPDGSVIYSTRRGSVVLLASLILRNVLYVPNLSCNLISISQLLVEQCDILFTHNLCFVEDRSARTVIGAGEWRGGLYYFCELPVDSTASPLAI</sequence>
<dbReference type="Proteomes" id="UP001454036">
    <property type="component" value="Unassembled WGS sequence"/>
</dbReference>
<gene>
    <name evidence="2" type="ORF">LIER_19497</name>
</gene>
<proteinExistence type="predicted"/>